<evidence type="ECO:0000256" key="3">
    <source>
        <dbReference type="ARBA" id="ARBA00022679"/>
    </source>
</evidence>
<evidence type="ECO:0000313" key="5">
    <source>
        <dbReference type="EMBL" id="CAD6184583.1"/>
    </source>
</evidence>
<dbReference type="GO" id="GO:0032259">
    <property type="term" value="P:methylation"/>
    <property type="evidence" value="ECO:0007669"/>
    <property type="project" value="UniProtKB-KW"/>
</dbReference>
<dbReference type="AlphaFoldDB" id="A0A8S1GPQ8"/>
<dbReference type="InterPro" id="IPR029063">
    <property type="entry name" value="SAM-dependent_MTases_sf"/>
</dbReference>
<keyword evidence="6" id="KW-1185">Reference proteome</keyword>
<name>A0A8S1GPQ8_9PELO</name>
<feature type="domain" description="Methyltransferase type 11" evidence="4">
    <location>
        <begin position="48"/>
        <end position="154"/>
    </location>
</feature>
<dbReference type="PANTHER" id="PTHR12176">
    <property type="entry name" value="SAM-DEPENDENT METHYLTRANSFERASE SUPERFAMILY PROTEIN"/>
    <property type="match status" value="1"/>
</dbReference>
<evidence type="ECO:0000256" key="2">
    <source>
        <dbReference type="ARBA" id="ARBA00022603"/>
    </source>
</evidence>
<proteinExistence type="inferred from homology"/>
<dbReference type="PANTHER" id="PTHR12176:SF80">
    <property type="entry name" value="EEF1A LYSINE METHYLTRANSFERASE 4"/>
    <property type="match status" value="1"/>
</dbReference>
<dbReference type="SUPFAM" id="SSF53335">
    <property type="entry name" value="S-adenosyl-L-methionine-dependent methyltransferases"/>
    <property type="match status" value="1"/>
</dbReference>
<dbReference type="InterPro" id="IPR013216">
    <property type="entry name" value="Methyltransf_11"/>
</dbReference>
<dbReference type="Proteomes" id="UP000835052">
    <property type="component" value="Unassembled WGS sequence"/>
</dbReference>
<protein>
    <recommendedName>
        <fullName evidence="4">Methyltransferase type 11 domain-containing protein</fullName>
    </recommendedName>
</protein>
<evidence type="ECO:0000313" key="6">
    <source>
        <dbReference type="Proteomes" id="UP000835052"/>
    </source>
</evidence>
<evidence type="ECO:0000256" key="1">
    <source>
        <dbReference type="ARBA" id="ARBA00008361"/>
    </source>
</evidence>
<dbReference type="OrthoDB" id="411785at2759"/>
<gene>
    <name evidence="5" type="ORF">CAUJ_LOCUS502</name>
</gene>
<dbReference type="CDD" id="cd02440">
    <property type="entry name" value="AdoMet_MTases"/>
    <property type="match status" value="1"/>
</dbReference>
<dbReference type="Gene3D" id="3.40.50.150">
    <property type="entry name" value="Vaccinia Virus protein VP39"/>
    <property type="match status" value="1"/>
</dbReference>
<dbReference type="InterPro" id="IPR051419">
    <property type="entry name" value="Lys/N-term_MeTrsfase_sf"/>
</dbReference>
<reference evidence="5" key="1">
    <citation type="submission" date="2020-10" db="EMBL/GenBank/DDBJ databases">
        <authorList>
            <person name="Kikuchi T."/>
        </authorList>
    </citation>
    <scope>NUCLEOTIDE SEQUENCE</scope>
    <source>
        <strain evidence="5">NKZ352</strain>
    </source>
</reference>
<sequence>MESNLQYARKEYWDERFQKETEFEWLTGLKSFAHIVVPELSSESRIAHIGCGSSKMSKELFDLGYQNITNVDYSQTLINNGKERYPAMDWTLDDITSLSTLDDESFDVVLEKATLEAVLVGEQSPWDPSDEALKTLDNIFSSVCRVLKPGGKFISISFTQPHFRLPALLRESRWAVDFRQFGDSFHYFVYICKKGAQQRPQIVSQYGNTAPGWSRTL</sequence>
<organism evidence="5 6">
    <name type="scientific">Caenorhabditis auriculariae</name>
    <dbReference type="NCBI Taxonomy" id="2777116"/>
    <lineage>
        <taxon>Eukaryota</taxon>
        <taxon>Metazoa</taxon>
        <taxon>Ecdysozoa</taxon>
        <taxon>Nematoda</taxon>
        <taxon>Chromadorea</taxon>
        <taxon>Rhabditida</taxon>
        <taxon>Rhabditina</taxon>
        <taxon>Rhabditomorpha</taxon>
        <taxon>Rhabditoidea</taxon>
        <taxon>Rhabditidae</taxon>
        <taxon>Peloderinae</taxon>
        <taxon>Caenorhabditis</taxon>
    </lineage>
</organism>
<dbReference type="Pfam" id="PF08241">
    <property type="entry name" value="Methyltransf_11"/>
    <property type="match status" value="1"/>
</dbReference>
<comment type="similarity">
    <text evidence="1">Belongs to the methyltransferase superfamily.</text>
</comment>
<accession>A0A8S1GPQ8</accession>
<comment type="caution">
    <text evidence="5">The sequence shown here is derived from an EMBL/GenBank/DDBJ whole genome shotgun (WGS) entry which is preliminary data.</text>
</comment>
<dbReference type="GO" id="GO:0008757">
    <property type="term" value="F:S-adenosylmethionine-dependent methyltransferase activity"/>
    <property type="evidence" value="ECO:0007669"/>
    <property type="project" value="InterPro"/>
</dbReference>
<evidence type="ECO:0000259" key="4">
    <source>
        <dbReference type="Pfam" id="PF08241"/>
    </source>
</evidence>
<dbReference type="EMBL" id="CAJGYM010000001">
    <property type="protein sequence ID" value="CAD6184583.1"/>
    <property type="molecule type" value="Genomic_DNA"/>
</dbReference>
<keyword evidence="2" id="KW-0489">Methyltransferase</keyword>
<keyword evidence="3" id="KW-0808">Transferase</keyword>